<reference evidence="3 4" key="1">
    <citation type="journal article" date="2017" name="Syst. Appl. Microbiol.">
        <title>Soybeans inoculated with root zone soils of Canadian native legumes harbour diverse and novel Bradyrhizobium spp. that possess agricultural potential.</title>
        <authorList>
            <person name="Bromfield E.S.P."/>
            <person name="Cloutier S."/>
            <person name="Tambong J.T."/>
            <person name="Tran Thi T.V."/>
        </authorList>
    </citation>
    <scope>NUCLEOTIDE SEQUENCE [LARGE SCALE GENOMIC DNA]</scope>
    <source>
        <strain evidence="3 4">323S2</strain>
    </source>
</reference>
<evidence type="ECO:0000313" key="2">
    <source>
        <dbReference type="EMBL" id="NYY94738.1"/>
    </source>
</evidence>
<keyword evidence="1" id="KW-0175">Coiled coil</keyword>
<evidence type="ECO:0000256" key="1">
    <source>
        <dbReference type="SAM" id="Coils"/>
    </source>
</evidence>
<gene>
    <name evidence="3" type="ORF">G6321_00026255</name>
    <name evidence="2" type="ORF">G6321_41980</name>
</gene>
<reference evidence="3 4" key="3">
    <citation type="journal article" date="2022" name="Int. J. Syst. Evol. Microbiol.">
        <title>Strains of Bradyrhizobium barranii sp. nov. associated with legumes native to Canada are symbionts of soybeans and belong to different subspecies (subsp. barranii subsp. nov. and subsp. apii subsp. nov.) and symbiovars (sv. glycinearum and sv. septentrionale).</title>
        <authorList>
            <person name="Bromfield E.S.P."/>
            <person name="Cloutier S."/>
            <person name="Wasai-Hara S."/>
            <person name="Minamisawa K."/>
        </authorList>
    </citation>
    <scope>NUCLEOTIDE SEQUENCE [LARGE SCALE GENOMIC DNA]</scope>
    <source>
        <strain evidence="3 4">323S2</strain>
    </source>
</reference>
<sequence length="340" mass="37754">MAEEAVFEIGNEDDAWTILERALHNKLGELPGVHVVWKGWPSLNIHLSNVPEDGTISSSTMKAILELQKSLYRTHALLASGSDNLRSLSRAEREQFELRLKVEKGSSLLFINLSEIISKYGNDVIAKMTGTELLIMVLGLALIYAGKLVIGEFIKAKTEQRKLTSDDEKTRQLLSNYQAQLENDTKRFELLTQALEKKPVLKQIEQSATEARDEIVKAVADEGGGSIQHIPLPREVANEISSVSRAQSSEAKLVGQYRVTKVDTTVPDGFRVTLEDVKSSELVTASLFDAIVSAEHRRVLQDAEWRKQPVYVEMEGRKLRGKIIEAKIVSVAPIPASAAR</sequence>
<reference evidence="2" key="2">
    <citation type="submission" date="2020-06" db="EMBL/GenBank/DDBJ databases">
        <title>Whole Genome Sequence of Bradyrhizobium sp. Strain 323S2.</title>
        <authorList>
            <person name="Bromfield E.S.P."/>
        </authorList>
    </citation>
    <scope>NUCLEOTIDE SEQUENCE [LARGE SCALE GENOMIC DNA]</scope>
    <source>
        <strain evidence="2">323S2</strain>
    </source>
</reference>
<accession>A0A7Z0QJD4</accession>
<protein>
    <submittedName>
        <fullName evidence="2">Uncharacterized protein</fullName>
    </submittedName>
</protein>
<evidence type="ECO:0000313" key="4">
    <source>
        <dbReference type="Proteomes" id="UP000564836"/>
    </source>
</evidence>
<feature type="coiled-coil region" evidence="1">
    <location>
        <begin position="174"/>
        <end position="221"/>
    </location>
</feature>
<dbReference type="AlphaFoldDB" id="A0A7Z0QJD4"/>
<dbReference type="RefSeq" id="WP_166341242.1">
    <property type="nucleotide sequence ID" value="NZ_CP088280.1"/>
</dbReference>
<evidence type="ECO:0000313" key="3">
    <source>
        <dbReference type="EMBL" id="UGX98431.1"/>
    </source>
</evidence>
<dbReference type="EMBL" id="JACBFH010000001">
    <property type="protein sequence ID" value="NYY94738.1"/>
    <property type="molecule type" value="Genomic_DNA"/>
</dbReference>
<dbReference type="EMBL" id="CP088280">
    <property type="protein sequence ID" value="UGX98431.1"/>
    <property type="molecule type" value="Genomic_DNA"/>
</dbReference>
<proteinExistence type="predicted"/>
<dbReference type="Proteomes" id="UP000564836">
    <property type="component" value="Chromosome"/>
</dbReference>
<name>A0A7Z0QJD4_9BRAD</name>
<organism evidence="2">
    <name type="scientific">Bradyrhizobium barranii subsp. barranii</name>
    <dbReference type="NCBI Taxonomy" id="2823807"/>
    <lineage>
        <taxon>Bacteria</taxon>
        <taxon>Pseudomonadati</taxon>
        <taxon>Pseudomonadota</taxon>
        <taxon>Alphaproteobacteria</taxon>
        <taxon>Hyphomicrobiales</taxon>
        <taxon>Nitrobacteraceae</taxon>
        <taxon>Bradyrhizobium</taxon>
        <taxon>Bradyrhizobium barranii</taxon>
    </lineage>
</organism>